<dbReference type="EMBL" id="KY626176">
    <property type="protein sequence ID" value="ARB11259.1"/>
    <property type="molecule type" value="Genomic_DNA"/>
</dbReference>
<accession>A0A1W5S8U6</accession>
<evidence type="ECO:0000313" key="5">
    <source>
        <dbReference type="EMBL" id="ARB11259.1"/>
    </source>
</evidence>
<feature type="domain" description="Bacteriophage T7 tail fibre protein-like N-terminal" evidence="4">
    <location>
        <begin position="1"/>
        <end position="112"/>
    </location>
</feature>
<dbReference type="Pfam" id="PF03906">
    <property type="entry name" value="Phage_T7_tail"/>
    <property type="match status" value="1"/>
</dbReference>
<keyword evidence="2" id="KW-1227">Viral tail protein</keyword>
<evidence type="ECO:0000256" key="2">
    <source>
        <dbReference type="ARBA" id="ARBA00022732"/>
    </source>
</evidence>
<protein>
    <submittedName>
        <fullName evidence="5">Tail fibers protein</fullName>
    </submittedName>
</protein>
<dbReference type="InterPro" id="IPR005604">
    <property type="entry name" value="Phage_T7_tail_fibre-like_N"/>
</dbReference>
<dbReference type="RefSeq" id="YP_009790029.1">
    <property type="nucleotide sequence ID" value="NC_047821.1"/>
</dbReference>
<evidence type="ECO:0000256" key="1">
    <source>
        <dbReference type="ARBA" id="ARBA00004328"/>
    </source>
</evidence>
<dbReference type="GO" id="GO:0098015">
    <property type="term" value="C:virus tail"/>
    <property type="evidence" value="ECO:0007669"/>
    <property type="project" value="UniProtKB-KW"/>
</dbReference>
<evidence type="ECO:0000313" key="6">
    <source>
        <dbReference type="Proteomes" id="UP000224896"/>
    </source>
</evidence>
<evidence type="ECO:0000259" key="4">
    <source>
        <dbReference type="Pfam" id="PF03906"/>
    </source>
</evidence>
<keyword evidence="3" id="KW-0946">Virion</keyword>
<keyword evidence="6" id="KW-1185">Reference proteome</keyword>
<organism evidence="5 6">
    <name type="scientific">Marinomonas phage CPP1m</name>
    <dbReference type="NCBI Taxonomy" id="1965370"/>
    <lineage>
        <taxon>Viruses</taxon>
        <taxon>Duplodnaviria</taxon>
        <taxon>Heunggongvirae</taxon>
        <taxon>Uroviricota</taxon>
        <taxon>Caudoviricetes</taxon>
        <taxon>Autographivirales</taxon>
        <taxon>Autosignataviridae</taxon>
        <taxon>Colwellvirinae</taxon>
        <taxon>Murciavirus</taxon>
        <taxon>Murciavirus CPP1m</taxon>
    </lineage>
</organism>
<reference evidence="6" key="1">
    <citation type="submission" date="2017-02" db="EMBL/GenBank/DDBJ databases">
        <authorList>
            <person name="Lucas-Elio P."/>
            <person name="Silas S."/>
            <person name="Fire A.Z."/>
            <person name="Sanchez-Amat A."/>
        </authorList>
    </citation>
    <scope>NUCLEOTIDE SEQUENCE [LARGE SCALE GENOMIC DNA]</scope>
</reference>
<dbReference type="GeneID" id="54980183"/>
<dbReference type="KEGG" id="vg:54980183"/>
<name>A0A1W5S8U6_9CAUD</name>
<dbReference type="Proteomes" id="UP000224896">
    <property type="component" value="Segment"/>
</dbReference>
<sequence length="340" mass="36254">MADSSLSYTEYTGDGATKDFALSVSGEDIGYIRTGDIHGYVDEVEVSVSIDVNTPHIVTFESAPALGSSILISREMEDESPYVTFQRGSDFSNTNVNNSLRHLLYLIQEWRNGFLPSYHSLKSDLDAGDNIITNVKSPELGSDAVNLETLESYSADLTAALEAAIAAQGAVDASQDSVTQSISDRVLTLEGGSEVTIGTSYRYPIKRTAQEGQTTFDLVLDVDTNSIVSINGATQVPLEAYEINGNTLTFAEGLEEGDVVLVLAGFDYSPVEVVGEGDWVYSAIGGEVVLDTTTAFDSILLFINGVAQTPNYAFSASGTVITLAEALEAGDLVYAILKNT</sequence>
<comment type="subcellular location">
    <subcellularLocation>
        <location evidence="1">Virion</location>
    </subcellularLocation>
</comment>
<proteinExistence type="predicted"/>
<evidence type="ECO:0000256" key="3">
    <source>
        <dbReference type="ARBA" id="ARBA00022844"/>
    </source>
</evidence>